<organism evidence="2 3">
    <name type="scientific">Trifolium medium</name>
    <dbReference type="NCBI Taxonomy" id="97028"/>
    <lineage>
        <taxon>Eukaryota</taxon>
        <taxon>Viridiplantae</taxon>
        <taxon>Streptophyta</taxon>
        <taxon>Embryophyta</taxon>
        <taxon>Tracheophyta</taxon>
        <taxon>Spermatophyta</taxon>
        <taxon>Magnoliopsida</taxon>
        <taxon>eudicotyledons</taxon>
        <taxon>Gunneridae</taxon>
        <taxon>Pentapetalae</taxon>
        <taxon>rosids</taxon>
        <taxon>fabids</taxon>
        <taxon>Fabales</taxon>
        <taxon>Fabaceae</taxon>
        <taxon>Papilionoideae</taxon>
        <taxon>50 kb inversion clade</taxon>
        <taxon>NPAAA clade</taxon>
        <taxon>Hologalegina</taxon>
        <taxon>IRL clade</taxon>
        <taxon>Trifolieae</taxon>
        <taxon>Trifolium</taxon>
    </lineage>
</organism>
<evidence type="ECO:0000313" key="3">
    <source>
        <dbReference type="Proteomes" id="UP000265520"/>
    </source>
</evidence>
<dbReference type="AlphaFoldDB" id="A0A392WAS2"/>
<reference evidence="2 3" key="1">
    <citation type="journal article" date="2018" name="Front. Plant Sci.">
        <title>Red Clover (Trifolium pratense) and Zigzag Clover (T. medium) - A Picture of Genomic Similarities and Differences.</title>
        <authorList>
            <person name="Dluhosova J."/>
            <person name="Istvanek J."/>
            <person name="Nedelnik J."/>
            <person name="Repkova J."/>
        </authorList>
    </citation>
    <scope>NUCLEOTIDE SEQUENCE [LARGE SCALE GENOMIC DNA]</scope>
    <source>
        <strain evidence="3">cv. 10/8</strain>
        <tissue evidence="2">Leaf</tissue>
    </source>
</reference>
<accession>A0A392WAS2</accession>
<evidence type="ECO:0000313" key="2">
    <source>
        <dbReference type="EMBL" id="MCI96241.1"/>
    </source>
</evidence>
<proteinExistence type="predicted"/>
<dbReference type="Proteomes" id="UP000265520">
    <property type="component" value="Unassembled WGS sequence"/>
</dbReference>
<evidence type="ECO:0000256" key="1">
    <source>
        <dbReference type="SAM" id="MobiDB-lite"/>
    </source>
</evidence>
<keyword evidence="3" id="KW-1185">Reference proteome</keyword>
<feature type="compositionally biased region" description="Polar residues" evidence="1">
    <location>
        <begin position="16"/>
        <end position="25"/>
    </location>
</feature>
<name>A0A392WAS2_9FABA</name>
<feature type="non-terminal residue" evidence="2">
    <location>
        <position position="25"/>
    </location>
</feature>
<dbReference type="EMBL" id="LXQA011409072">
    <property type="protein sequence ID" value="MCI96241.1"/>
    <property type="molecule type" value="Genomic_DNA"/>
</dbReference>
<comment type="caution">
    <text evidence="2">The sequence shown here is derived from an EMBL/GenBank/DDBJ whole genome shotgun (WGS) entry which is preliminary data.</text>
</comment>
<feature type="region of interest" description="Disordered" evidence="1">
    <location>
        <begin position="1"/>
        <end position="25"/>
    </location>
</feature>
<protein>
    <submittedName>
        <fullName evidence="2">Uncharacterized protein</fullName>
    </submittedName>
</protein>
<sequence>MAAEPSYPNAIESESRFNGSSAAIE</sequence>